<keyword evidence="1" id="KW-0433">Leucine-rich repeat</keyword>
<protein>
    <submittedName>
        <fullName evidence="12">Disease resistance RPP13-like protein 1</fullName>
    </submittedName>
</protein>
<feature type="domain" description="Disease resistance N-terminal" evidence="8">
    <location>
        <begin position="10"/>
        <end position="99"/>
    </location>
</feature>
<proteinExistence type="predicted"/>
<dbReference type="GO" id="GO:0043531">
    <property type="term" value="F:ADP binding"/>
    <property type="evidence" value="ECO:0007669"/>
    <property type="project" value="InterPro"/>
</dbReference>
<evidence type="ECO:0000256" key="5">
    <source>
        <dbReference type="ARBA" id="ARBA00022840"/>
    </source>
</evidence>
<dbReference type="InterPro" id="IPR032675">
    <property type="entry name" value="LRR_dom_sf"/>
</dbReference>
<dbReference type="PROSITE" id="PS51450">
    <property type="entry name" value="LRR"/>
    <property type="match status" value="1"/>
</dbReference>
<dbReference type="PANTHER" id="PTHR36766:SF51">
    <property type="entry name" value="DISEASE RESISTANCE RPP13-LIKE PROTEIN 1"/>
    <property type="match status" value="1"/>
</dbReference>
<evidence type="ECO:0000259" key="10">
    <source>
        <dbReference type="Pfam" id="PF25019"/>
    </source>
</evidence>
<dbReference type="InterPro" id="IPR041118">
    <property type="entry name" value="Rx_N"/>
</dbReference>
<feature type="domain" description="Disease resistance protein winged helix" evidence="9">
    <location>
        <begin position="426"/>
        <end position="493"/>
    </location>
</feature>
<dbReference type="SUPFAM" id="SSF52540">
    <property type="entry name" value="P-loop containing nucleoside triphosphate hydrolases"/>
    <property type="match status" value="1"/>
</dbReference>
<dbReference type="GeneID" id="107477520"/>
<dbReference type="GO" id="GO:0006952">
    <property type="term" value="P:defense response"/>
    <property type="evidence" value="ECO:0007669"/>
    <property type="project" value="UniProtKB-KW"/>
</dbReference>
<evidence type="ECO:0000313" key="12">
    <source>
        <dbReference type="RefSeq" id="XP_052115597.1"/>
    </source>
</evidence>
<evidence type="ECO:0000256" key="4">
    <source>
        <dbReference type="ARBA" id="ARBA00022821"/>
    </source>
</evidence>
<keyword evidence="6" id="KW-0175">Coiled coil</keyword>
<dbReference type="InterPro" id="IPR027417">
    <property type="entry name" value="P-loop_NTPase"/>
</dbReference>
<feature type="coiled-coil region" evidence="6">
    <location>
        <begin position="38"/>
        <end position="89"/>
    </location>
</feature>
<evidence type="ECO:0000313" key="11">
    <source>
        <dbReference type="Proteomes" id="UP000515211"/>
    </source>
</evidence>
<feature type="domain" description="NB-ARC" evidence="7">
    <location>
        <begin position="180"/>
        <end position="343"/>
    </location>
</feature>
<dbReference type="InterPro" id="IPR002182">
    <property type="entry name" value="NB-ARC"/>
</dbReference>
<name>A0A9C6TKC6_ARADU</name>
<dbReference type="PRINTS" id="PR00364">
    <property type="entry name" value="DISEASERSIST"/>
</dbReference>
<dbReference type="AlphaFoldDB" id="A0A9C6TKC6"/>
<accession>A0A9C6TKC6</accession>
<dbReference type="Pfam" id="PF25019">
    <property type="entry name" value="LRR_R13L1-DRL21"/>
    <property type="match status" value="1"/>
</dbReference>
<keyword evidence="4" id="KW-0611">Plant defense</keyword>
<reference evidence="11" key="1">
    <citation type="journal article" date="2016" name="Nat. Genet.">
        <title>The genome sequences of Arachis duranensis and Arachis ipaensis, the diploid ancestors of cultivated peanut.</title>
        <authorList>
            <person name="Bertioli D.J."/>
            <person name="Cannon S.B."/>
            <person name="Froenicke L."/>
            <person name="Huang G."/>
            <person name="Farmer A.D."/>
            <person name="Cannon E.K."/>
            <person name="Liu X."/>
            <person name="Gao D."/>
            <person name="Clevenger J."/>
            <person name="Dash S."/>
            <person name="Ren L."/>
            <person name="Moretzsohn M.C."/>
            <person name="Shirasawa K."/>
            <person name="Huang W."/>
            <person name="Vidigal B."/>
            <person name="Abernathy B."/>
            <person name="Chu Y."/>
            <person name="Niederhuth C.E."/>
            <person name="Umale P."/>
            <person name="Araujo A.C."/>
            <person name="Kozik A."/>
            <person name="Kim K.D."/>
            <person name="Burow M.D."/>
            <person name="Varshney R.K."/>
            <person name="Wang X."/>
            <person name="Zhang X."/>
            <person name="Barkley N."/>
            <person name="Guimaraes P.M."/>
            <person name="Isobe S."/>
            <person name="Guo B."/>
            <person name="Liao B."/>
            <person name="Stalker H.T."/>
            <person name="Schmitz R.J."/>
            <person name="Scheffler B.E."/>
            <person name="Leal-Bertioli S.C."/>
            <person name="Xun X."/>
            <person name="Jackson S.A."/>
            <person name="Michelmore R."/>
            <person name="Ozias-Akins P."/>
        </authorList>
    </citation>
    <scope>NUCLEOTIDE SEQUENCE [LARGE SCALE GENOMIC DNA]</scope>
    <source>
        <strain evidence="11">cv. V14167</strain>
    </source>
</reference>
<dbReference type="InterPro" id="IPR056789">
    <property type="entry name" value="LRR_R13L1-DRL21"/>
</dbReference>
<dbReference type="GO" id="GO:0051707">
    <property type="term" value="P:response to other organism"/>
    <property type="evidence" value="ECO:0007669"/>
    <property type="project" value="UniProtKB-ARBA"/>
</dbReference>
<evidence type="ECO:0000259" key="8">
    <source>
        <dbReference type="Pfam" id="PF18052"/>
    </source>
</evidence>
<dbReference type="Gene3D" id="1.20.5.4130">
    <property type="match status" value="1"/>
</dbReference>
<dbReference type="InterPro" id="IPR036388">
    <property type="entry name" value="WH-like_DNA-bd_sf"/>
</dbReference>
<evidence type="ECO:0000259" key="9">
    <source>
        <dbReference type="Pfam" id="PF23559"/>
    </source>
</evidence>
<dbReference type="Gene3D" id="3.80.10.10">
    <property type="entry name" value="Ribonuclease Inhibitor"/>
    <property type="match status" value="3"/>
</dbReference>
<dbReference type="Pfam" id="PF00931">
    <property type="entry name" value="NB-ARC"/>
    <property type="match status" value="1"/>
</dbReference>
<dbReference type="Gene3D" id="1.10.10.10">
    <property type="entry name" value="Winged helix-like DNA-binding domain superfamily/Winged helix DNA-binding domain"/>
    <property type="match status" value="1"/>
</dbReference>
<dbReference type="Pfam" id="PF23559">
    <property type="entry name" value="WHD_DRP"/>
    <property type="match status" value="1"/>
</dbReference>
<dbReference type="PANTHER" id="PTHR36766">
    <property type="entry name" value="PLANT BROAD-SPECTRUM MILDEW RESISTANCE PROTEIN RPW8"/>
    <property type="match status" value="1"/>
</dbReference>
<dbReference type="InterPro" id="IPR042197">
    <property type="entry name" value="Apaf_helical"/>
</dbReference>
<dbReference type="RefSeq" id="XP_052115597.1">
    <property type="nucleotide sequence ID" value="XM_052259637.1"/>
</dbReference>
<evidence type="ECO:0000256" key="3">
    <source>
        <dbReference type="ARBA" id="ARBA00022741"/>
    </source>
</evidence>
<keyword evidence="2" id="KW-0677">Repeat</keyword>
<dbReference type="InterPro" id="IPR001611">
    <property type="entry name" value="Leu-rich_rpt"/>
</dbReference>
<dbReference type="Proteomes" id="UP000515211">
    <property type="component" value="Chromosome 3"/>
</dbReference>
<dbReference type="KEGG" id="adu:107477520"/>
<keyword evidence="3" id="KW-0547">Nucleotide-binding</keyword>
<keyword evidence="11" id="KW-1185">Reference proteome</keyword>
<dbReference type="SUPFAM" id="SSF52047">
    <property type="entry name" value="RNI-like"/>
    <property type="match status" value="1"/>
</dbReference>
<evidence type="ECO:0000256" key="6">
    <source>
        <dbReference type="SAM" id="Coils"/>
    </source>
</evidence>
<evidence type="ECO:0000256" key="1">
    <source>
        <dbReference type="ARBA" id="ARBA00022614"/>
    </source>
</evidence>
<dbReference type="Pfam" id="PF18052">
    <property type="entry name" value="Rx_N"/>
    <property type="match status" value="1"/>
</dbReference>
<keyword evidence="5" id="KW-0067">ATP-binding</keyword>
<dbReference type="Gene3D" id="1.10.8.430">
    <property type="entry name" value="Helical domain of apoptotic protease-activating factors"/>
    <property type="match status" value="1"/>
</dbReference>
<evidence type="ECO:0000256" key="2">
    <source>
        <dbReference type="ARBA" id="ARBA00022737"/>
    </source>
</evidence>
<organism evidence="11 12">
    <name type="scientific">Arachis duranensis</name>
    <name type="common">Wild peanut</name>
    <dbReference type="NCBI Taxonomy" id="130453"/>
    <lineage>
        <taxon>Eukaryota</taxon>
        <taxon>Viridiplantae</taxon>
        <taxon>Streptophyta</taxon>
        <taxon>Embryophyta</taxon>
        <taxon>Tracheophyta</taxon>
        <taxon>Spermatophyta</taxon>
        <taxon>Magnoliopsida</taxon>
        <taxon>eudicotyledons</taxon>
        <taxon>Gunneridae</taxon>
        <taxon>Pentapetalae</taxon>
        <taxon>rosids</taxon>
        <taxon>fabids</taxon>
        <taxon>Fabales</taxon>
        <taxon>Fabaceae</taxon>
        <taxon>Papilionoideae</taxon>
        <taxon>50 kb inversion clade</taxon>
        <taxon>dalbergioids sensu lato</taxon>
        <taxon>Dalbergieae</taxon>
        <taxon>Pterocarpus clade</taxon>
        <taxon>Arachis</taxon>
    </lineage>
</organism>
<evidence type="ECO:0000259" key="7">
    <source>
        <dbReference type="Pfam" id="PF00931"/>
    </source>
</evidence>
<feature type="domain" description="R13L1/DRL21-like LRR repeat region" evidence="10">
    <location>
        <begin position="682"/>
        <end position="806"/>
    </location>
</feature>
<gene>
    <name evidence="12" type="primary">LOC107477520</name>
</gene>
<dbReference type="InterPro" id="IPR058922">
    <property type="entry name" value="WHD_DRP"/>
</dbReference>
<dbReference type="FunFam" id="1.10.10.10:FF:000322">
    <property type="entry name" value="Probable disease resistance protein At1g63360"/>
    <property type="match status" value="1"/>
</dbReference>
<dbReference type="Gene3D" id="3.40.50.300">
    <property type="entry name" value="P-loop containing nucleotide triphosphate hydrolases"/>
    <property type="match status" value="1"/>
</dbReference>
<dbReference type="SUPFAM" id="SSF52058">
    <property type="entry name" value="L domain-like"/>
    <property type="match status" value="1"/>
</dbReference>
<reference evidence="12" key="2">
    <citation type="submission" date="2025-08" db="UniProtKB">
        <authorList>
            <consortium name="RefSeq"/>
        </authorList>
    </citation>
    <scope>IDENTIFICATION</scope>
    <source>
        <tissue evidence="12">Whole plant</tissue>
    </source>
</reference>
<sequence length="1175" mass="132103">MVVDVASALLSASLQVLIDRLASPQLLFFFRNKTYEAAEDLKLQLLSVNSVLVDAEEKQIVNPYVKIWLNELREALYSAEDLLDKLDTQVLEYKVRSQSHTTLDTVIDYFDSVSPLAKSLNRSLEKINLRLHVLRDYQNCLGLREVPQNLFPLLPNVPTTRRVDWARVYGRDSVKETIIQGMLGTMNEEVEPIVVAIVGMAGVGKTTLSQVLFSDEHVTRNFHIRSWVYVSEGSDVLYLTTKVYESLTGSSVGSTSLDRLQDQVASLLSGKNFLLVLDDFWAESFFDWELFKMAFMDAAIRCVILVTTRNENVAITMRAAVYFLSHLPDDDCWNIFAHYAFGNRNPEPTLLEIGHRIVRKCKGLPLAAKVLGSVLHSVTEAEEWNNILQSKMWDLPANKSNILAALRLSYQLLPSHLKACFAYCSIFPKGYEIKKLNLIHLWMAEGLLQPSKAKTMQRVGEEYLCELLSRSLLQRSTSNDSFIIMHDLISDLAQYVGGEFFHLFEDDNAGRISEKVRHLSFLQDKLDAPDKFDAFYDHSQLRTFIPFKLSNSRQFGLSADVVFGSLIPRFVCARVLSLSGYSLITLPDTIGNLKHLRYLNLSHTNIQQLPKSIGLLYNLQILLLSNCVHLTSLPESLVNLIYLHHLDIIGVPLTEMPPQFGKLKLLQNLAVFVVNRNTGSSISELGALLQLHGSLSIVNLQNIADATDAFRANLMGKKFLDELVLKWTNTIHDLHIEAAVLENLQPHGNLKRLNIENYGGRAFPGWLGNPLFSNMVSINLTGCINCSNLPPLGQLSSLKTLLIANMRSLRRVGPEFYGNIDSPFRALEMLIFEDMLIWGEWLPTEFEEFPSLKELHIKRCPLLTGNLSRHLGSLEKLVISGCHNLANSFPRVPRLRELELTDCDALMILPEEMMLGTGALRRVTICDCPLLQSFPALGLLTRLKSLHICNSRNLEFLPLQQAPHNYQAMEQLHLEGSCDDLVFFPLSSFPALRDLHIQDCLNLQSLQRLADWELPSLESILIKDCPNLMSFPEGGLPPTPILRCISISNCPNLSPQAEWGLHELTCLELFRIEGELIGLESFPDEGVLPACLNSLHITGLVNLTTLNHSGLQHLESLKLLQISGCNMLQSLPAEGLPNSLCSLIIMDCPLLAPLCEEETGEHWPLISHIPNIVIY</sequence>
<dbReference type="GO" id="GO:0005524">
    <property type="term" value="F:ATP binding"/>
    <property type="evidence" value="ECO:0007669"/>
    <property type="project" value="UniProtKB-KW"/>
</dbReference>